<evidence type="ECO:0000313" key="1">
    <source>
        <dbReference type="EMBL" id="CAP57105.1"/>
    </source>
</evidence>
<dbReference type="KEGG" id="gdi:GDI3162"/>
<sequence>MQPGDHIDIDATEYNQRVIFTFGSGHGYPAFVKFRKSRCINY</sequence>
<gene>
    <name evidence="1" type="ordered locus">GDI3162</name>
</gene>
<organism evidence="1 2">
    <name type="scientific">Gluconacetobacter diazotrophicus (strain ATCC 49037 / DSM 5601 / CCUG 37298 / CIP 103539 / LMG 7603 / PAl5)</name>
    <dbReference type="NCBI Taxonomy" id="272568"/>
    <lineage>
        <taxon>Bacteria</taxon>
        <taxon>Pseudomonadati</taxon>
        <taxon>Pseudomonadota</taxon>
        <taxon>Alphaproteobacteria</taxon>
        <taxon>Acetobacterales</taxon>
        <taxon>Acetobacteraceae</taxon>
        <taxon>Gluconacetobacter</taxon>
    </lineage>
</organism>
<protein>
    <submittedName>
        <fullName evidence="1">Uncharacterized protein</fullName>
    </submittedName>
</protein>
<reference evidence="1 2" key="1">
    <citation type="journal article" date="2009" name="BMC Genomics">
        <title>Complete genome sequence of the sugarcane nitrogen-fixing endophyte Gluconacetobacter diazotrophicus Pal5.</title>
        <authorList>
            <person name="Bertalan M."/>
            <person name="Albano R."/>
            <person name="Padua V."/>
            <person name="Rouws L."/>
            <person name="Rojas C."/>
            <person name="Hemerly A."/>
            <person name="Teixeira K."/>
            <person name="Schwab S."/>
            <person name="Araujo J."/>
            <person name="Oliveira A."/>
            <person name="Franca L."/>
            <person name="Magalhaes V."/>
            <person name="Alqueres S."/>
            <person name="Cardoso A."/>
            <person name="Almeida W."/>
            <person name="Loureiro M.M."/>
            <person name="Nogueira E."/>
            <person name="Cidade D."/>
            <person name="Oliveira D."/>
            <person name="Simao T."/>
            <person name="Macedo J."/>
            <person name="Valadao A."/>
            <person name="Dreschsel M."/>
            <person name="Freitas F."/>
            <person name="Vidal M."/>
            <person name="Guedes H."/>
            <person name="Rodrigues E."/>
            <person name="Meneses C."/>
            <person name="Brioso P."/>
            <person name="Pozzer L."/>
            <person name="Figueiredo D."/>
            <person name="Montano H."/>
            <person name="Junior J."/>
            <person name="Filho G."/>
            <person name="Flores V."/>
            <person name="Ferreira B."/>
            <person name="Branco A."/>
            <person name="Gonzalez P."/>
            <person name="Guillobel H."/>
            <person name="Lemos M."/>
            <person name="Seibel L."/>
            <person name="Macedo J."/>
            <person name="Alves-Ferreira M."/>
            <person name="Sachetto-Martins G."/>
            <person name="Coelho A."/>
            <person name="Santos E."/>
            <person name="Amaral G."/>
            <person name="Neves A."/>
            <person name="Pacheco A.B."/>
            <person name="Carvalho D."/>
            <person name="Lery L."/>
            <person name="Bisch P."/>
            <person name="Rossle S.C."/>
            <person name="Urmenyi T."/>
            <person name="Kruger W.V."/>
            <person name="Martins O."/>
            <person name="Baldani J.I."/>
            <person name="Ferreira P.C."/>
        </authorList>
    </citation>
    <scope>NUCLEOTIDE SEQUENCE [LARGE SCALE GENOMIC DNA]</scope>
    <source>
        <strain evidence="2">ATCC 49037 / DSM 5601 / CCUG 37298 / CIP 103539 / LMG 7603 / PAl5</strain>
    </source>
</reference>
<keyword evidence="2" id="KW-1185">Reference proteome</keyword>
<accession>A9H0C2</accession>
<dbReference type="EMBL" id="AM889285">
    <property type="protein sequence ID" value="CAP57105.1"/>
    <property type="molecule type" value="Genomic_DNA"/>
</dbReference>
<proteinExistence type="predicted"/>
<name>A9H0C2_GLUDA</name>
<evidence type="ECO:0000313" key="2">
    <source>
        <dbReference type="Proteomes" id="UP000001176"/>
    </source>
</evidence>
<dbReference type="AlphaFoldDB" id="A9H0C2"/>
<dbReference type="Proteomes" id="UP000001176">
    <property type="component" value="Chromosome"/>
</dbReference>